<dbReference type="PANTHER" id="PTHR12151">
    <property type="entry name" value="ELECTRON TRANSPORT PROTIN SCO1/SENC FAMILY MEMBER"/>
    <property type="match status" value="1"/>
</dbReference>
<dbReference type="SUPFAM" id="SSF52833">
    <property type="entry name" value="Thioredoxin-like"/>
    <property type="match status" value="1"/>
</dbReference>
<evidence type="ECO:0000256" key="10">
    <source>
        <dbReference type="PIRSR" id="PIRSR603782-2"/>
    </source>
</evidence>
<evidence type="ECO:0000256" key="1">
    <source>
        <dbReference type="ARBA" id="ARBA00004273"/>
    </source>
</evidence>
<dbReference type="GO" id="GO:0006878">
    <property type="term" value="P:intracellular copper ion homeostasis"/>
    <property type="evidence" value="ECO:0007669"/>
    <property type="project" value="UniProtKB-UniRule"/>
</dbReference>
<dbReference type="GO" id="GO:0045454">
    <property type="term" value="P:cell redox homeostasis"/>
    <property type="evidence" value="ECO:0007669"/>
    <property type="project" value="UniProtKB-ARBA"/>
</dbReference>
<feature type="binding site" evidence="9">
    <location>
        <position position="158"/>
    </location>
    <ligand>
        <name>Cu cation</name>
        <dbReference type="ChEBI" id="CHEBI:23378"/>
    </ligand>
</feature>
<evidence type="ECO:0000256" key="9">
    <source>
        <dbReference type="PIRSR" id="PIRSR037736-1"/>
    </source>
</evidence>
<dbReference type="Pfam" id="PF02630">
    <property type="entry name" value="SCO1-SenC"/>
    <property type="match status" value="1"/>
</dbReference>
<dbReference type="GO" id="GO:0005743">
    <property type="term" value="C:mitochondrial inner membrane"/>
    <property type="evidence" value="ECO:0007669"/>
    <property type="project" value="UniProtKB-SubCell"/>
</dbReference>
<dbReference type="Proteomes" id="UP001360560">
    <property type="component" value="Unassembled WGS sequence"/>
</dbReference>
<dbReference type="FunFam" id="3.40.30.10:FF:000013">
    <property type="entry name" value="Blast:Protein SCO1 homolog, mitochondrial"/>
    <property type="match status" value="1"/>
</dbReference>
<evidence type="ECO:0000256" key="2">
    <source>
        <dbReference type="ARBA" id="ARBA00010996"/>
    </source>
</evidence>
<dbReference type="InterPro" id="IPR003782">
    <property type="entry name" value="SCO1/SenC"/>
</dbReference>
<keyword evidence="7" id="KW-0472">Membrane</keyword>
<evidence type="ECO:0000256" key="6">
    <source>
        <dbReference type="ARBA" id="ARBA00023128"/>
    </source>
</evidence>
<reference evidence="12 13" key="1">
    <citation type="journal article" date="2023" name="Elife">
        <title>Identification of key yeast species and microbe-microbe interactions impacting larval growth of Drosophila in the wild.</title>
        <authorList>
            <person name="Mure A."/>
            <person name="Sugiura Y."/>
            <person name="Maeda R."/>
            <person name="Honda K."/>
            <person name="Sakurai N."/>
            <person name="Takahashi Y."/>
            <person name="Watada M."/>
            <person name="Katoh T."/>
            <person name="Gotoh A."/>
            <person name="Gotoh Y."/>
            <person name="Taniguchi I."/>
            <person name="Nakamura K."/>
            <person name="Hayashi T."/>
            <person name="Katayama T."/>
            <person name="Uemura T."/>
            <person name="Hattori Y."/>
        </authorList>
    </citation>
    <scope>NUCLEOTIDE SEQUENCE [LARGE SCALE GENOMIC DNA]</scope>
    <source>
        <strain evidence="12 13">SC-9</strain>
    </source>
</reference>
<dbReference type="GO" id="GO:0016531">
    <property type="term" value="F:copper chaperone activity"/>
    <property type="evidence" value="ECO:0007669"/>
    <property type="project" value="InterPro"/>
</dbReference>
<dbReference type="GeneID" id="90072659"/>
<comment type="subcellular location">
    <subcellularLocation>
        <location evidence="1 8">Mitochondrion inner membrane</location>
    </subcellularLocation>
</comment>
<comment type="similarity">
    <text evidence="2 8">Belongs to the SCO1/2 family.</text>
</comment>
<feature type="domain" description="Thioredoxin" evidence="11">
    <location>
        <begin position="120"/>
        <end position="288"/>
    </location>
</feature>
<protein>
    <submittedName>
        <fullName evidence="12">Cu-binding protein</fullName>
    </submittedName>
</protein>
<evidence type="ECO:0000256" key="7">
    <source>
        <dbReference type="ARBA" id="ARBA00023136"/>
    </source>
</evidence>
<dbReference type="EMBL" id="BTFZ01000003">
    <property type="protein sequence ID" value="GMM34680.1"/>
    <property type="molecule type" value="Genomic_DNA"/>
</dbReference>
<sequence>MFRSSLINSLRYSNRASVCRSSQFLTPSTRLFSSCSVLKNSSASTEPSTAAPKKRKQLSRIAIGGSDSKKEKLRDASSIEFSTWKAGVLLLVVGSAMVYYFKKEKKRLDTQREAEANRGYGKPLIGGPFNLVDDNGKPFTEKNLLGKWSLVYFGFTHCPDICPDELDKMAIMLDKLEIDHNIDIQPIFITCDPARDSPEVMKEYLSEFHPKMIGLTGEYEDIKSTCKKYRVYFSTPKDVKPNQDYLVDHSIFFYLMDPEGQFVDALGRNYDENTAVEKIKQQVDAYIPKDQREKRKEGWFSFLYN</sequence>
<dbReference type="InterPro" id="IPR036249">
    <property type="entry name" value="Thioredoxin-like_sf"/>
</dbReference>
<dbReference type="GO" id="GO:0005507">
    <property type="term" value="F:copper ion binding"/>
    <property type="evidence" value="ECO:0007669"/>
    <property type="project" value="InterPro"/>
</dbReference>
<dbReference type="RefSeq" id="XP_064851680.1">
    <property type="nucleotide sequence ID" value="XM_064995608.1"/>
</dbReference>
<feature type="binding site" evidence="9">
    <location>
        <position position="249"/>
    </location>
    <ligand>
        <name>Cu cation</name>
        <dbReference type="ChEBI" id="CHEBI:23378"/>
    </ligand>
</feature>
<comment type="caution">
    <text evidence="12">The sequence shown here is derived from an EMBL/GenBank/DDBJ whole genome shotgun (WGS) entry which is preliminary data.</text>
</comment>
<evidence type="ECO:0000313" key="12">
    <source>
        <dbReference type="EMBL" id="GMM34680.1"/>
    </source>
</evidence>
<keyword evidence="3 9" id="KW-0479">Metal-binding</keyword>
<dbReference type="GO" id="GO:0033617">
    <property type="term" value="P:mitochondrial respiratory chain complex IV assembly"/>
    <property type="evidence" value="ECO:0007669"/>
    <property type="project" value="TreeGrafter"/>
</dbReference>
<evidence type="ECO:0000313" key="13">
    <source>
        <dbReference type="Proteomes" id="UP001360560"/>
    </source>
</evidence>
<evidence type="ECO:0000256" key="4">
    <source>
        <dbReference type="ARBA" id="ARBA00022792"/>
    </source>
</evidence>
<keyword evidence="5 9" id="KW-0186">Copper</keyword>
<dbReference type="Gene3D" id="3.40.30.10">
    <property type="entry name" value="Glutaredoxin"/>
    <property type="match status" value="1"/>
</dbReference>
<gene>
    <name evidence="12" type="ORF">DASC09_020050</name>
</gene>
<accession>A0AAV5QJL0</accession>
<keyword evidence="13" id="KW-1185">Reference proteome</keyword>
<organism evidence="12 13">
    <name type="scientific">Saccharomycopsis crataegensis</name>
    <dbReference type="NCBI Taxonomy" id="43959"/>
    <lineage>
        <taxon>Eukaryota</taxon>
        <taxon>Fungi</taxon>
        <taxon>Dikarya</taxon>
        <taxon>Ascomycota</taxon>
        <taxon>Saccharomycotina</taxon>
        <taxon>Saccharomycetes</taxon>
        <taxon>Saccharomycopsidaceae</taxon>
        <taxon>Saccharomycopsis</taxon>
    </lineage>
</organism>
<dbReference type="PROSITE" id="PS51352">
    <property type="entry name" value="THIOREDOXIN_2"/>
    <property type="match status" value="1"/>
</dbReference>
<keyword evidence="4 8" id="KW-0999">Mitochondrion inner membrane</keyword>
<name>A0AAV5QJL0_9ASCO</name>
<dbReference type="CDD" id="cd02968">
    <property type="entry name" value="SCO"/>
    <property type="match status" value="1"/>
</dbReference>
<dbReference type="AlphaFoldDB" id="A0AAV5QJL0"/>
<dbReference type="PANTHER" id="PTHR12151:SF5">
    <property type="entry name" value="AT19154P"/>
    <property type="match status" value="1"/>
</dbReference>
<dbReference type="InterPro" id="IPR017276">
    <property type="entry name" value="Synth_of_cyt-c-oxidase_Sco1/2"/>
</dbReference>
<dbReference type="InterPro" id="IPR013766">
    <property type="entry name" value="Thioredoxin_domain"/>
</dbReference>
<keyword evidence="10" id="KW-1015">Disulfide bond</keyword>
<evidence type="ECO:0000256" key="8">
    <source>
        <dbReference type="PIRNR" id="PIRNR037736"/>
    </source>
</evidence>
<evidence type="ECO:0000259" key="11">
    <source>
        <dbReference type="PROSITE" id="PS51352"/>
    </source>
</evidence>
<feature type="binding site" evidence="9">
    <location>
        <position position="162"/>
    </location>
    <ligand>
        <name>Cu cation</name>
        <dbReference type="ChEBI" id="CHEBI:23378"/>
    </ligand>
</feature>
<evidence type="ECO:0000256" key="5">
    <source>
        <dbReference type="ARBA" id="ARBA00023008"/>
    </source>
</evidence>
<keyword evidence="6 8" id="KW-0496">Mitochondrion</keyword>
<evidence type="ECO:0000256" key="3">
    <source>
        <dbReference type="ARBA" id="ARBA00022723"/>
    </source>
</evidence>
<dbReference type="PIRSF" id="PIRSF037736">
    <property type="entry name" value="SCO1"/>
    <property type="match status" value="1"/>
</dbReference>
<feature type="disulfide bond" description="Redox-active" evidence="10">
    <location>
        <begin position="158"/>
        <end position="162"/>
    </location>
</feature>
<proteinExistence type="inferred from homology"/>